<name>A0AAD6WJZ9_9AGAR</name>
<evidence type="ECO:0000256" key="2">
    <source>
        <dbReference type="SAM" id="SignalP"/>
    </source>
</evidence>
<evidence type="ECO:0000313" key="4">
    <source>
        <dbReference type="Proteomes" id="UP001218188"/>
    </source>
</evidence>
<dbReference type="AlphaFoldDB" id="A0AAD6WJZ9"/>
<organism evidence="3 4">
    <name type="scientific">Mycena alexandri</name>
    <dbReference type="NCBI Taxonomy" id="1745969"/>
    <lineage>
        <taxon>Eukaryota</taxon>
        <taxon>Fungi</taxon>
        <taxon>Dikarya</taxon>
        <taxon>Basidiomycota</taxon>
        <taxon>Agaricomycotina</taxon>
        <taxon>Agaricomycetes</taxon>
        <taxon>Agaricomycetidae</taxon>
        <taxon>Agaricales</taxon>
        <taxon>Marasmiineae</taxon>
        <taxon>Mycenaceae</taxon>
        <taxon>Mycena</taxon>
    </lineage>
</organism>
<accession>A0AAD6WJZ9</accession>
<feature type="chain" id="PRO_5042286959" evidence="2">
    <location>
        <begin position="27"/>
        <end position="917"/>
    </location>
</feature>
<comment type="caution">
    <text evidence="3">The sequence shown here is derived from an EMBL/GenBank/DDBJ whole genome shotgun (WGS) entry which is preliminary data.</text>
</comment>
<protein>
    <submittedName>
        <fullName evidence="3">Uncharacterized protein</fullName>
    </submittedName>
</protein>
<evidence type="ECO:0000313" key="3">
    <source>
        <dbReference type="EMBL" id="KAJ7015998.1"/>
    </source>
</evidence>
<dbReference type="EMBL" id="JARJCM010000664">
    <property type="protein sequence ID" value="KAJ7015998.1"/>
    <property type="molecule type" value="Genomic_DNA"/>
</dbReference>
<keyword evidence="4" id="KW-1185">Reference proteome</keyword>
<feature type="signal peptide" evidence="2">
    <location>
        <begin position="1"/>
        <end position="26"/>
    </location>
</feature>
<keyword evidence="2" id="KW-0732">Signal</keyword>
<gene>
    <name evidence="3" type="ORF">C8F04DRAFT_1283372</name>
</gene>
<reference evidence="3" key="1">
    <citation type="submission" date="2023-03" db="EMBL/GenBank/DDBJ databases">
        <title>Massive genome expansion in bonnet fungi (Mycena s.s.) driven by repeated elements and novel gene families across ecological guilds.</title>
        <authorList>
            <consortium name="Lawrence Berkeley National Laboratory"/>
            <person name="Harder C.B."/>
            <person name="Miyauchi S."/>
            <person name="Viragh M."/>
            <person name="Kuo A."/>
            <person name="Thoen E."/>
            <person name="Andreopoulos B."/>
            <person name="Lu D."/>
            <person name="Skrede I."/>
            <person name="Drula E."/>
            <person name="Henrissat B."/>
            <person name="Morin E."/>
            <person name="Kohler A."/>
            <person name="Barry K."/>
            <person name="LaButti K."/>
            <person name="Morin E."/>
            <person name="Salamov A."/>
            <person name="Lipzen A."/>
            <person name="Mereny Z."/>
            <person name="Hegedus B."/>
            <person name="Baldrian P."/>
            <person name="Stursova M."/>
            <person name="Weitz H."/>
            <person name="Taylor A."/>
            <person name="Grigoriev I.V."/>
            <person name="Nagy L.G."/>
            <person name="Martin F."/>
            <person name="Kauserud H."/>
        </authorList>
    </citation>
    <scope>NUCLEOTIDE SEQUENCE</scope>
    <source>
        <strain evidence="3">CBHHK200</strain>
    </source>
</reference>
<proteinExistence type="predicted"/>
<sequence>MPTVPLGPRAGAGAILLPLLRTNALAANTGGYPTDHPPWTLRTRTFGSVGVDALRLAVEAPSHLGNHYTLHLHCTLALARAIGLDHVHIISFFDLLSLELNAIGSPQTAAVLPAQTLAAVPSAPRLPLRVAQPLMDAYRGIPAPAQGTTGTRRLNNAARTLIRGPFATAANHSGPEMRIPAPIPRLSGDYDPPGYSSPKIAIQNRHARKYAQKLLDFHLICDVDVPAQGLMSPAEFSRQIISQLNAHNISFPPFPDDEASGSTAMLDGQLWQLLQPTVRGDIYTFATHKTINDNTFGYAELQKLSKKFVYPLPTAFPGGRVREWVLIAATPLSGIHACAFWTRFHTQGGVHLAASPLSWSAILTSVRLLKRLQVASLIFALPPMGLQRPQTPPPPGQQPQSLIRQRSPPAQIPASTRQVRPRHAPLASPMQVDGSDDDAPPPEEQPLAPICPPLVPLEVGVDVLRISDIADWAAGIESTVTPLLRDPLSVVIRAKTIHAAAECVTDLLVHIEQPAGSDFTMHDPILEAEEVYTVRKDISIESFFLSYRAITIGAPGMPTTHGVGPERAILRAGCAVLASRHHFWQKVPRSTMFRPIFSPIDIEIPDRVRTFRAHGRFLALHCYLSHHGPLPISIWVLLALIIGREAMNIPQNLLLHLDPGAHDQLAPWYEFHEESPVPRANDPTNPLRQFILEHMDATTAHPRSTRAEKYPRLHRSPWNTFEFVGLRDGFNIGISTLRFAETIRALCALPFLVAIYDCRIKTVQDVVNHLRYHARTGNKLTPYYIKLFTLRLTHHLNGVGHLPQFCPDDISEDELHANKSNPLLRVNLLLIASTESEMLPMNEDWYFQFRFHAEDTREDGAFERPLGFHTCFGYADVYLDRAFREILLEPVLDDGRQLSKFDVWIHSQLLHPVHNTG</sequence>
<feature type="region of interest" description="Disordered" evidence="1">
    <location>
        <begin position="385"/>
        <end position="449"/>
    </location>
</feature>
<evidence type="ECO:0000256" key="1">
    <source>
        <dbReference type="SAM" id="MobiDB-lite"/>
    </source>
</evidence>
<dbReference type="Proteomes" id="UP001218188">
    <property type="component" value="Unassembled WGS sequence"/>
</dbReference>